<gene>
    <name evidence="2" type="ORF">P73_0307</name>
</gene>
<sequence>MSRSIDREARHVNLEELAGDEIYELVSHNPGHLLRRAYQVFLFFFDDTMKGLNMTPLLWILLTVTYCYPRRSVTDIAELSRIDKASCGRAATLLEKRGLMRIGTGEKDRRQRVLELTPHGHEVVLDGMSRTLEMQKKLLQCFDQEEARQFSHTQKVGHSRHS</sequence>
<name>A0A0B5DXQ0_9RHOB</name>
<dbReference type="InterPro" id="IPR036390">
    <property type="entry name" value="WH_DNA-bd_sf"/>
</dbReference>
<dbReference type="GO" id="GO:0003700">
    <property type="term" value="F:DNA-binding transcription factor activity"/>
    <property type="evidence" value="ECO:0007669"/>
    <property type="project" value="InterPro"/>
</dbReference>
<dbReference type="STRING" id="1208324.P73_0307"/>
<dbReference type="PANTHER" id="PTHR33164:SF95">
    <property type="entry name" value="TRANSCRIPTIONAL REGULATOR"/>
    <property type="match status" value="1"/>
</dbReference>
<proteinExistence type="predicted"/>
<dbReference type="RefSeq" id="WP_043868164.1">
    <property type="nucleotide sequence ID" value="NZ_CP004393.1"/>
</dbReference>
<dbReference type="Gene3D" id="1.10.10.10">
    <property type="entry name" value="Winged helix-like DNA-binding domain superfamily/Winged helix DNA-binding domain"/>
    <property type="match status" value="1"/>
</dbReference>
<dbReference type="PANTHER" id="PTHR33164">
    <property type="entry name" value="TRANSCRIPTIONAL REGULATOR, MARR FAMILY"/>
    <property type="match status" value="1"/>
</dbReference>
<feature type="domain" description="HTH marR-type" evidence="1">
    <location>
        <begin position="27"/>
        <end position="159"/>
    </location>
</feature>
<keyword evidence="3" id="KW-1185">Reference proteome</keyword>
<evidence type="ECO:0000313" key="2">
    <source>
        <dbReference type="EMBL" id="AJE45022.1"/>
    </source>
</evidence>
<accession>A0A0B5DXQ0</accession>
<evidence type="ECO:0000313" key="3">
    <source>
        <dbReference type="Proteomes" id="UP000031521"/>
    </source>
</evidence>
<dbReference type="InterPro" id="IPR036388">
    <property type="entry name" value="WH-like_DNA-bd_sf"/>
</dbReference>
<reference evidence="2 3" key="1">
    <citation type="journal article" date="2014" name="Int. J. Syst. Evol. Microbiol.">
        <title>Celeribacter indicus sp. nov., a polycyclic aromatic hydrocarbon-degrading bacterium from deep-sea sediment and reclassification of Huaishuia halophila as Celeribacter halophilus comb. nov.</title>
        <authorList>
            <person name="Lai Q."/>
            <person name="Cao J."/>
            <person name="Yuan J."/>
            <person name="Li F."/>
            <person name="Shao Z."/>
        </authorList>
    </citation>
    <scope>NUCLEOTIDE SEQUENCE [LARGE SCALE GENOMIC DNA]</scope>
    <source>
        <strain evidence="2">P73</strain>
    </source>
</reference>
<dbReference type="AlphaFoldDB" id="A0A0B5DXQ0"/>
<organism evidence="2 3">
    <name type="scientific">Celeribacter indicus</name>
    <dbReference type="NCBI Taxonomy" id="1208324"/>
    <lineage>
        <taxon>Bacteria</taxon>
        <taxon>Pseudomonadati</taxon>
        <taxon>Pseudomonadota</taxon>
        <taxon>Alphaproteobacteria</taxon>
        <taxon>Rhodobacterales</taxon>
        <taxon>Roseobacteraceae</taxon>
        <taxon>Celeribacter</taxon>
    </lineage>
</organism>
<protein>
    <submittedName>
        <fullName evidence="2">MarR family transcriptional regulator</fullName>
    </submittedName>
</protein>
<dbReference type="PROSITE" id="PS50995">
    <property type="entry name" value="HTH_MARR_2"/>
    <property type="match status" value="1"/>
</dbReference>
<dbReference type="Proteomes" id="UP000031521">
    <property type="component" value="Chromosome"/>
</dbReference>
<dbReference type="InterPro" id="IPR000835">
    <property type="entry name" value="HTH_MarR-typ"/>
</dbReference>
<dbReference type="InterPro" id="IPR039422">
    <property type="entry name" value="MarR/SlyA-like"/>
</dbReference>
<dbReference type="HOGENOM" id="CLU_083287_4_0_5"/>
<dbReference type="SMART" id="SM00347">
    <property type="entry name" value="HTH_MARR"/>
    <property type="match status" value="1"/>
</dbReference>
<dbReference type="SUPFAM" id="SSF46785">
    <property type="entry name" value="Winged helix' DNA-binding domain"/>
    <property type="match status" value="1"/>
</dbReference>
<dbReference type="KEGG" id="cid:P73_0307"/>
<dbReference type="EMBL" id="CP004393">
    <property type="protein sequence ID" value="AJE45022.1"/>
    <property type="molecule type" value="Genomic_DNA"/>
</dbReference>
<evidence type="ECO:0000259" key="1">
    <source>
        <dbReference type="PROSITE" id="PS50995"/>
    </source>
</evidence>
<dbReference type="OrthoDB" id="8906692at2"/>
<dbReference type="GO" id="GO:0006950">
    <property type="term" value="P:response to stress"/>
    <property type="evidence" value="ECO:0007669"/>
    <property type="project" value="TreeGrafter"/>
</dbReference>